<accession>A0A8S5QDS2</accession>
<dbReference type="EMBL" id="BK015636">
    <property type="protein sequence ID" value="DAE17090.1"/>
    <property type="molecule type" value="Genomic_DNA"/>
</dbReference>
<protein>
    <submittedName>
        <fullName evidence="1">Uncharacterized protein</fullName>
    </submittedName>
</protein>
<name>A0A8S5QDS2_9CAUD</name>
<evidence type="ECO:0000313" key="1">
    <source>
        <dbReference type="EMBL" id="DAE17090.1"/>
    </source>
</evidence>
<organism evidence="1">
    <name type="scientific">Siphoviridae sp. ctbvd11</name>
    <dbReference type="NCBI Taxonomy" id="2825567"/>
    <lineage>
        <taxon>Viruses</taxon>
        <taxon>Duplodnaviria</taxon>
        <taxon>Heunggongvirae</taxon>
        <taxon>Uroviricota</taxon>
        <taxon>Caudoviricetes</taxon>
    </lineage>
</organism>
<reference evidence="1" key="1">
    <citation type="journal article" date="2021" name="Proc. Natl. Acad. Sci. U.S.A.">
        <title>A Catalog of Tens of Thousands of Viruses from Human Metagenomes Reveals Hidden Associations with Chronic Diseases.</title>
        <authorList>
            <person name="Tisza M.J."/>
            <person name="Buck C.B."/>
        </authorList>
    </citation>
    <scope>NUCLEOTIDE SEQUENCE</scope>
    <source>
        <strain evidence="1">Ctbvd11</strain>
    </source>
</reference>
<sequence>MKKNFLSMMKRSIMAISAVVAMGMMTASLTACSSNEDESEKNAAKVKEYLAGNEWTINSTSGTYSYYKNHLVYYEGSGQWTPGGLFGEPNTAFGYWQMDGDRLTTHFEVGTPESFNIKNLLNETISGVHLQESNKITGSRVSISIDMRPLIVGTFANGNECQMRCGSSLNDISDETDHDVALRGTWYCVVTYTNAEDGKKRNCMASMTFNEDGTMHMVIESVSDHTATYTTKNGKVTINGFLSKSDVVTFYYTNLNGIEIKLYSCENGYLSSIWFKNREDAERY</sequence>
<dbReference type="PROSITE" id="PS51257">
    <property type="entry name" value="PROKAR_LIPOPROTEIN"/>
    <property type="match status" value="1"/>
</dbReference>
<proteinExistence type="predicted"/>